<sequence>MAESSSSTSAVVTAKSDAETEEMLDRMLTRLAFCDDSKLQALLSKLLPITISSLSSHSSAVRNKEKENLAPMLLMNVSKLPHQHQEILLRIITKVIGECHSNQVDDRIAAKYRILNDPHDRELFIEFCLHTVLYQLSSQSRGCPPGLSIAQTNRAIGKQSLDMDILLQRKLGILNVVDAMELAPELSNISQLKLMGPVILNAILKSLDSHSSVESVYATARDTKTFSFQAIGLLAQRMPQLFRIAEFKRKYNADGKTSHFSNKIDMAVLSLMR</sequence>
<feature type="domain" description="Proteasome component Ecm29 N-terminal" evidence="2">
    <location>
        <begin position="64"/>
        <end position="182"/>
    </location>
</feature>
<dbReference type="AlphaFoldDB" id="A0A8K0MRE1"/>
<dbReference type="PANTHER" id="PTHR23346">
    <property type="entry name" value="TRANSLATIONAL ACTIVATOR GCN1-RELATED"/>
    <property type="match status" value="1"/>
</dbReference>
<keyword evidence="4" id="KW-1185">Reference proteome</keyword>
<dbReference type="GO" id="GO:0036503">
    <property type="term" value="P:ERAD pathway"/>
    <property type="evidence" value="ECO:0007669"/>
    <property type="project" value="TreeGrafter"/>
</dbReference>
<evidence type="ECO:0000313" key="4">
    <source>
        <dbReference type="Proteomes" id="UP000796880"/>
    </source>
</evidence>
<gene>
    <name evidence="3" type="ORF">FNV43_RR05732</name>
</gene>
<dbReference type="Pfam" id="PF13001">
    <property type="entry name" value="ECM29_N"/>
    <property type="match status" value="2"/>
</dbReference>
<dbReference type="GO" id="GO:0005737">
    <property type="term" value="C:cytoplasm"/>
    <property type="evidence" value="ECO:0007669"/>
    <property type="project" value="TreeGrafter"/>
</dbReference>
<evidence type="ECO:0000259" key="2">
    <source>
        <dbReference type="Pfam" id="PF13001"/>
    </source>
</evidence>
<feature type="domain" description="Proteasome component Ecm29 N-terminal" evidence="2">
    <location>
        <begin position="188"/>
        <end position="243"/>
    </location>
</feature>
<protein>
    <recommendedName>
        <fullName evidence="2">Proteasome component Ecm29 N-terminal domain-containing protein</fullName>
    </recommendedName>
</protein>
<dbReference type="OrthoDB" id="1186520at2759"/>
<dbReference type="GO" id="GO:0043248">
    <property type="term" value="P:proteasome assembly"/>
    <property type="evidence" value="ECO:0007669"/>
    <property type="project" value="InterPro"/>
</dbReference>
<organism evidence="3 4">
    <name type="scientific">Rhamnella rubrinervis</name>
    <dbReference type="NCBI Taxonomy" id="2594499"/>
    <lineage>
        <taxon>Eukaryota</taxon>
        <taxon>Viridiplantae</taxon>
        <taxon>Streptophyta</taxon>
        <taxon>Embryophyta</taxon>
        <taxon>Tracheophyta</taxon>
        <taxon>Spermatophyta</taxon>
        <taxon>Magnoliopsida</taxon>
        <taxon>eudicotyledons</taxon>
        <taxon>Gunneridae</taxon>
        <taxon>Pentapetalae</taxon>
        <taxon>rosids</taxon>
        <taxon>fabids</taxon>
        <taxon>Rosales</taxon>
        <taxon>Rhamnaceae</taxon>
        <taxon>rhamnoid group</taxon>
        <taxon>Rhamneae</taxon>
        <taxon>Rhamnella</taxon>
    </lineage>
</organism>
<accession>A0A8K0MRE1</accession>
<keyword evidence="1" id="KW-0677">Repeat</keyword>
<reference evidence="3" key="1">
    <citation type="submission" date="2020-03" db="EMBL/GenBank/DDBJ databases">
        <title>A high-quality chromosome-level genome assembly of a woody plant with both climbing and erect habits, Rhamnella rubrinervis.</title>
        <authorList>
            <person name="Lu Z."/>
            <person name="Yang Y."/>
            <person name="Zhu X."/>
            <person name="Sun Y."/>
        </authorList>
    </citation>
    <scope>NUCLEOTIDE SEQUENCE</scope>
    <source>
        <strain evidence="3">BYM</strain>
        <tissue evidence="3">Leaf</tissue>
    </source>
</reference>
<comment type="caution">
    <text evidence="3">The sequence shown here is derived from an EMBL/GenBank/DDBJ whole genome shotgun (WGS) entry which is preliminary data.</text>
</comment>
<proteinExistence type="predicted"/>
<dbReference type="InterPro" id="IPR024372">
    <property type="entry name" value="Ecm29_N"/>
</dbReference>
<evidence type="ECO:0000256" key="1">
    <source>
        <dbReference type="ARBA" id="ARBA00022737"/>
    </source>
</evidence>
<dbReference type="GO" id="GO:0005634">
    <property type="term" value="C:nucleus"/>
    <property type="evidence" value="ECO:0007669"/>
    <property type="project" value="TreeGrafter"/>
</dbReference>
<dbReference type="PANTHER" id="PTHR23346:SF19">
    <property type="entry name" value="PROTEASOME ADAPTER AND SCAFFOLD PROTEIN ECM29"/>
    <property type="match status" value="1"/>
</dbReference>
<dbReference type="EMBL" id="VOIH02000002">
    <property type="protein sequence ID" value="KAF3455284.1"/>
    <property type="molecule type" value="Genomic_DNA"/>
</dbReference>
<name>A0A8K0MRE1_9ROSA</name>
<evidence type="ECO:0000313" key="3">
    <source>
        <dbReference type="EMBL" id="KAF3455284.1"/>
    </source>
</evidence>
<dbReference type="Proteomes" id="UP000796880">
    <property type="component" value="Unassembled WGS sequence"/>
</dbReference>
<dbReference type="GO" id="GO:0060090">
    <property type="term" value="F:molecular adaptor activity"/>
    <property type="evidence" value="ECO:0007669"/>
    <property type="project" value="InterPro"/>
</dbReference>